<protein>
    <submittedName>
        <fullName evidence="1">Uncharacterized protein</fullName>
    </submittedName>
</protein>
<dbReference type="EMBL" id="JAAGME010001046">
    <property type="protein sequence ID" value="NEB70322.1"/>
    <property type="molecule type" value="Genomic_DNA"/>
</dbReference>
<evidence type="ECO:0000313" key="1">
    <source>
        <dbReference type="EMBL" id="NEB70322.1"/>
    </source>
</evidence>
<comment type="caution">
    <text evidence="1">The sequence shown here is derived from an EMBL/GenBank/DDBJ whole genome shotgun (WGS) entry which is preliminary data.</text>
</comment>
<name>A0A6N9VFR8_STRMI</name>
<accession>A0A6N9VFR8</accession>
<gene>
    <name evidence="1" type="ORF">G3I39_25175</name>
</gene>
<dbReference type="Proteomes" id="UP000471648">
    <property type="component" value="Unassembled WGS sequence"/>
</dbReference>
<sequence>MEPSKQVSYESALEVYRSRAAELFHKNSMLEARILDLEARLQQEAPAHEPEPEPNFGAG</sequence>
<evidence type="ECO:0000313" key="2">
    <source>
        <dbReference type="Proteomes" id="UP000471648"/>
    </source>
</evidence>
<reference evidence="1 2" key="1">
    <citation type="submission" date="2020-01" db="EMBL/GenBank/DDBJ databases">
        <title>Insect and environment-associated Actinomycetes.</title>
        <authorList>
            <person name="Currrie C."/>
            <person name="Chevrette M."/>
            <person name="Carlson C."/>
            <person name="Stubbendieck R."/>
            <person name="Wendt-Pienkowski E."/>
        </authorList>
    </citation>
    <scope>NUCLEOTIDE SEQUENCE [LARGE SCALE GENOMIC DNA]</scope>
    <source>
        <strain evidence="1 2">SID14438</strain>
    </source>
</reference>
<dbReference type="RefSeq" id="WP_164358208.1">
    <property type="nucleotide sequence ID" value="NZ_JAAGME010001046.1"/>
</dbReference>
<organism evidence="1 2">
    <name type="scientific">Streptomyces microflavus</name>
    <name type="common">Streptomyces lipmanii</name>
    <dbReference type="NCBI Taxonomy" id="1919"/>
    <lineage>
        <taxon>Bacteria</taxon>
        <taxon>Bacillati</taxon>
        <taxon>Actinomycetota</taxon>
        <taxon>Actinomycetes</taxon>
        <taxon>Kitasatosporales</taxon>
        <taxon>Streptomycetaceae</taxon>
        <taxon>Streptomyces</taxon>
    </lineage>
</organism>
<dbReference type="AlphaFoldDB" id="A0A6N9VFR8"/>
<proteinExistence type="predicted"/>